<dbReference type="GO" id="GO:0000160">
    <property type="term" value="P:phosphorelay signal transduction system"/>
    <property type="evidence" value="ECO:0007669"/>
    <property type="project" value="UniProtKB-KW"/>
</dbReference>
<dbReference type="Pfam" id="PF12282">
    <property type="entry name" value="GAF_PdtaS"/>
    <property type="match status" value="1"/>
</dbReference>
<evidence type="ECO:0000313" key="11">
    <source>
        <dbReference type="Proteomes" id="UP000030401"/>
    </source>
</evidence>
<dbReference type="STRING" id="1385512.N784_13325"/>
<keyword evidence="5" id="KW-0547">Nucleotide-binding</keyword>
<evidence type="ECO:0000256" key="1">
    <source>
        <dbReference type="ARBA" id="ARBA00000085"/>
    </source>
</evidence>
<dbReference type="SUPFAM" id="SSF55785">
    <property type="entry name" value="PYP-like sensor domain (PAS domain)"/>
    <property type="match status" value="1"/>
</dbReference>
<dbReference type="InterPro" id="IPR036890">
    <property type="entry name" value="HATPase_C_sf"/>
</dbReference>
<proteinExistence type="predicted"/>
<dbReference type="EC" id="2.7.13.3" evidence="2"/>
<accession>A0A0A5HLN9</accession>
<dbReference type="Gene3D" id="3.30.450.20">
    <property type="entry name" value="PAS domain"/>
    <property type="match status" value="1"/>
</dbReference>
<evidence type="ECO:0000256" key="3">
    <source>
        <dbReference type="ARBA" id="ARBA00022553"/>
    </source>
</evidence>
<evidence type="ECO:0000256" key="5">
    <source>
        <dbReference type="ARBA" id="ARBA00022741"/>
    </source>
</evidence>
<dbReference type="PROSITE" id="PS50109">
    <property type="entry name" value="HIS_KIN"/>
    <property type="match status" value="1"/>
</dbReference>
<dbReference type="SUPFAM" id="SSF55874">
    <property type="entry name" value="ATPase domain of HSP90 chaperone/DNA topoisomerase II/histidine kinase"/>
    <property type="match status" value="1"/>
</dbReference>
<dbReference type="SMART" id="SM00387">
    <property type="entry name" value="HATPase_c"/>
    <property type="match status" value="1"/>
</dbReference>
<dbReference type="InterPro" id="IPR003594">
    <property type="entry name" value="HATPase_dom"/>
</dbReference>
<comment type="caution">
    <text evidence="10">The sequence shown here is derived from an EMBL/GenBank/DDBJ whole genome shotgun (WGS) entry which is preliminary data.</text>
</comment>
<dbReference type="GO" id="GO:0005524">
    <property type="term" value="F:ATP binding"/>
    <property type="evidence" value="ECO:0007669"/>
    <property type="project" value="UniProtKB-KW"/>
</dbReference>
<dbReference type="eggNOG" id="COG3920">
    <property type="taxonomic scope" value="Bacteria"/>
</dbReference>
<dbReference type="SMART" id="SM00911">
    <property type="entry name" value="HWE_HK"/>
    <property type="match status" value="1"/>
</dbReference>
<evidence type="ECO:0000256" key="2">
    <source>
        <dbReference type="ARBA" id="ARBA00012438"/>
    </source>
</evidence>
<dbReference type="InterPro" id="IPR011495">
    <property type="entry name" value="Sig_transdc_His_kin_sub2_dim/P"/>
</dbReference>
<feature type="domain" description="Histidine kinase" evidence="9">
    <location>
        <begin position="267"/>
        <end position="459"/>
    </location>
</feature>
<keyword evidence="3" id="KW-0597">Phosphoprotein</keyword>
<dbReference type="PANTHER" id="PTHR41523">
    <property type="entry name" value="TWO-COMPONENT SYSTEM SENSOR PROTEIN"/>
    <property type="match status" value="1"/>
</dbReference>
<evidence type="ECO:0000256" key="6">
    <source>
        <dbReference type="ARBA" id="ARBA00022777"/>
    </source>
</evidence>
<dbReference type="PANTHER" id="PTHR41523:SF8">
    <property type="entry name" value="ETHYLENE RESPONSE SENSOR PROTEIN"/>
    <property type="match status" value="1"/>
</dbReference>
<dbReference type="Gene3D" id="3.30.565.10">
    <property type="entry name" value="Histidine kinase-like ATPase, C-terminal domain"/>
    <property type="match status" value="1"/>
</dbReference>
<dbReference type="AlphaFoldDB" id="A0A0A5HLN9"/>
<dbReference type="InterPro" id="IPR005467">
    <property type="entry name" value="His_kinase_dom"/>
</dbReference>
<dbReference type="InterPro" id="IPR011102">
    <property type="entry name" value="Sig_transdc_His_kinase_HWE"/>
</dbReference>
<reference evidence="10 11" key="1">
    <citation type="submission" date="2013-08" db="EMBL/GenBank/DDBJ databases">
        <authorList>
            <person name="Huang J."/>
            <person name="Wang G."/>
        </authorList>
    </citation>
    <scope>NUCLEOTIDE SEQUENCE [LARGE SCALE GENOMIC DNA]</scope>
    <source>
        <strain evidence="10 11">JSM 072002</strain>
    </source>
</reference>
<sequence>MNNKKRMIELCEEYTDLTKDDIGKLLQMAHAMDYINESINCDAFIDVPVRNSNDSIVVYHVLPVTEPSLYKNSPVGQLALKENEPGVAEIIQNGGYLKGHKAFTQENRVVLQDIFQIQNGDRIIGTYLTEIDLKKVVKNARKEAQGKHLVDTELNHFLDDAVLIFDENGKLTFQNAKAEILCGYFGIKHDDIHYDELFKNDLPFAELVENQEDEFKLEIQKGNHHYSFKQIFFHDNEHFTYAIILRDITQLKQKEAELVFKTVAIREIHHRIKNNLQTVASILRMQSRRAENDEAKEILKDSVNRILSIATTHDVLARQPGDEVEINEVLRSIVTNIQRSYAGNNNIQLHLKVDERIIVSSDVATTVSLIVNELVQNAYDHAFPEKEHGDVTVEMTKANDSIHVSVRDNGVGFDIMEAMNTSLGLTIVKGYVEAKLKGTLQSHKQTEGTCISFHFHCNANTTK</sequence>
<comment type="catalytic activity">
    <reaction evidence="1">
        <text>ATP + protein L-histidine = ADP + protein N-phospho-L-histidine.</text>
        <dbReference type="EC" id="2.7.13.3"/>
    </reaction>
</comment>
<keyword evidence="4" id="KW-0808">Transferase</keyword>
<protein>
    <recommendedName>
        <fullName evidence="2">histidine kinase</fullName>
        <ecNumber evidence="2">2.7.13.3</ecNumber>
    </recommendedName>
</protein>
<keyword evidence="8" id="KW-0902">Two-component regulatory system</keyword>
<name>A0A0A5HLN9_9BACI</name>
<dbReference type="OrthoDB" id="9767435at2"/>
<dbReference type="Pfam" id="PF02518">
    <property type="entry name" value="HATPase_c"/>
    <property type="match status" value="1"/>
</dbReference>
<dbReference type="EMBL" id="AVPG01000037">
    <property type="protein sequence ID" value="KGX84502.1"/>
    <property type="molecule type" value="Genomic_DNA"/>
</dbReference>
<dbReference type="InterPro" id="IPR038424">
    <property type="entry name" value="H_kinase_PdtaS_GAF_sf"/>
</dbReference>
<dbReference type="GO" id="GO:0004673">
    <property type="term" value="F:protein histidine kinase activity"/>
    <property type="evidence" value="ECO:0007669"/>
    <property type="project" value="UniProtKB-EC"/>
</dbReference>
<dbReference type="InterPro" id="IPR022066">
    <property type="entry name" value="PdtaS_GAF"/>
</dbReference>
<keyword evidence="6" id="KW-0418">Kinase</keyword>
<dbReference type="Proteomes" id="UP000030401">
    <property type="component" value="Unassembled WGS sequence"/>
</dbReference>
<evidence type="ECO:0000259" key="9">
    <source>
        <dbReference type="PROSITE" id="PS50109"/>
    </source>
</evidence>
<dbReference type="Pfam" id="PF07568">
    <property type="entry name" value="HisKA_2"/>
    <property type="match status" value="1"/>
</dbReference>
<dbReference type="InterPro" id="IPR035965">
    <property type="entry name" value="PAS-like_dom_sf"/>
</dbReference>
<evidence type="ECO:0000256" key="7">
    <source>
        <dbReference type="ARBA" id="ARBA00022840"/>
    </source>
</evidence>
<dbReference type="Gene3D" id="3.30.450.280">
    <property type="entry name" value="GAF domain"/>
    <property type="match status" value="1"/>
</dbReference>
<keyword evidence="7" id="KW-0067">ATP-binding</keyword>
<evidence type="ECO:0000256" key="8">
    <source>
        <dbReference type="ARBA" id="ARBA00023012"/>
    </source>
</evidence>
<evidence type="ECO:0000313" key="10">
    <source>
        <dbReference type="EMBL" id="KGX84502.1"/>
    </source>
</evidence>
<gene>
    <name evidence="10" type="ORF">N784_13325</name>
</gene>
<keyword evidence="11" id="KW-1185">Reference proteome</keyword>
<organism evidence="10 11">
    <name type="scientific">Pontibacillus litoralis JSM 072002</name>
    <dbReference type="NCBI Taxonomy" id="1385512"/>
    <lineage>
        <taxon>Bacteria</taxon>
        <taxon>Bacillati</taxon>
        <taxon>Bacillota</taxon>
        <taxon>Bacilli</taxon>
        <taxon>Bacillales</taxon>
        <taxon>Bacillaceae</taxon>
        <taxon>Pontibacillus</taxon>
    </lineage>
</organism>
<evidence type="ECO:0000256" key="4">
    <source>
        <dbReference type="ARBA" id="ARBA00022679"/>
    </source>
</evidence>